<gene>
    <name evidence="3" type="ORF">EGH21_18075</name>
</gene>
<evidence type="ECO:0000259" key="2">
    <source>
        <dbReference type="Pfam" id="PF22665"/>
    </source>
</evidence>
<organism evidence="3 4">
    <name type="scientific">Haloarcula rubra</name>
    <dbReference type="NCBI Taxonomy" id="2487747"/>
    <lineage>
        <taxon>Archaea</taxon>
        <taxon>Methanobacteriati</taxon>
        <taxon>Methanobacteriota</taxon>
        <taxon>Stenosarchaea group</taxon>
        <taxon>Halobacteria</taxon>
        <taxon>Halobacteriales</taxon>
        <taxon>Haloarculaceae</taxon>
        <taxon>Haloarcula</taxon>
    </lineage>
</organism>
<keyword evidence="4" id="KW-1185">Reference proteome</keyword>
<dbReference type="Pfam" id="PF22665">
    <property type="entry name" value="WHD_DUF6293"/>
    <property type="match status" value="1"/>
</dbReference>
<sequence length="255" mass="28907">MRPSERVHIAPLGFERDRVVEAAKQLKADRLILLEWGEGERPPFVEELYEDIEAAGIDREIRSCNIFDLYEVVRVTAREIQQHADDDVFVNIATGSKISAIGGMIACMVTDAVPYYVEPERYGEKDAQRVKPVSHGVKNIKELPAYPIDAPETQLIYVMEYIYRNGPVTKKELIEFGQGNGKPIQAGTPPEGLPFITDHEADSDRARYRLLETHILEPLNEKGFIETKKIGRRTDVDLTEEGENTLSAFRHLIET</sequence>
<dbReference type="AlphaFoldDB" id="A0AAW4PTG8"/>
<feature type="domain" description="DUF6293" evidence="2">
    <location>
        <begin position="142"/>
        <end position="249"/>
    </location>
</feature>
<dbReference type="RefSeq" id="WP_220619825.1">
    <property type="nucleotide sequence ID" value="NZ_RKLR01000009.1"/>
</dbReference>
<name>A0AAW4PTG8_9EURY</name>
<dbReference type="InterPro" id="IPR054162">
    <property type="entry name" value="DUF6293_C"/>
</dbReference>
<protein>
    <submittedName>
        <fullName evidence="3">Uncharacterized protein</fullName>
    </submittedName>
</protein>
<reference evidence="3 4" key="1">
    <citation type="submission" date="2021-06" db="EMBL/GenBank/DDBJ databases">
        <title>Halomicroarcula sp. a new haloarchaeum isolated from saline soil.</title>
        <authorList>
            <person name="Duran-Viseras A."/>
            <person name="Sanchez-Porro C."/>
            <person name="Ventosa A."/>
        </authorList>
    </citation>
    <scope>NUCLEOTIDE SEQUENCE [LARGE SCALE GENOMIC DNA]</scope>
    <source>
        <strain evidence="3 4">F13</strain>
    </source>
</reference>
<dbReference type="EMBL" id="RKLR01000009">
    <property type="protein sequence ID" value="MBX0324938.1"/>
    <property type="molecule type" value="Genomic_DNA"/>
</dbReference>
<dbReference type="GeneID" id="73616542"/>
<evidence type="ECO:0000259" key="1">
    <source>
        <dbReference type="Pfam" id="PF19810"/>
    </source>
</evidence>
<comment type="caution">
    <text evidence="3">The sequence shown here is derived from an EMBL/GenBank/DDBJ whole genome shotgun (WGS) entry which is preliminary data.</text>
</comment>
<dbReference type="Pfam" id="PF19810">
    <property type="entry name" value="HFX_2341_N"/>
    <property type="match status" value="1"/>
</dbReference>
<accession>A0AAW4PTG8</accession>
<proteinExistence type="predicted"/>
<evidence type="ECO:0000313" key="3">
    <source>
        <dbReference type="EMBL" id="MBX0324938.1"/>
    </source>
</evidence>
<dbReference type="Proteomes" id="UP001430377">
    <property type="component" value="Unassembled WGS sequence"/>
</dbReference>
<evidence type="ECO:0000313" key="4">
    <source>
        <dbReference type="Proteomes" id="UP001430377"/>
    </source>
</evidence>
<dbReference type="InterPro" id="IPR046260">
    <property type="entry name" value="HFX_2341-like_N"/>
</dbReference>
<feature type="domain" description="HFX-2341-like N-terminal" evidence="1">
    <location>
        <begin position="6"/>
        <end position="122"/>
    </location>
</feature>